<gene>
    <name evidence="6" type="ORF">HHU12_19530</name>
</gene>
<dbReference type="PRINTS" id="PR00153">
    <property type="entry name" value="CSAPPISMRASE"/>
</dbReference>
<evidence type="ECO:0000256" key="3">
    <source>
        <dbReference type="ARBA" id="ARBA00023235"/>
    </source>
</evidence>
<dbReference type="EMBL" id="JABANE010000057">
    <property type="protein sequence ID" value="NME70176.1"/>
    <property type="molecule type" value="Genomic_DNA"/>
</dbReference>
<dbReference type="AlphaFoldDB" id="A0A7X9RWU3"/>
<evidence type="ECO:0000313" key="6">
    <source>
        <dbReference type="EMBL" id="NME70176.1"/>
    </source>
</evidence>
<accession>A0A7X9RWU3</accession>
<sequence length="212" mass="23780">MRSLSFYILVFLFSFLTNTASALDKKKIKGKEEVVHIETSYGEIVIILFDKTPDHKKNFIQLAKDGFYNGTTFHRVLKGFMIQGGDPNTRAGGDSTRIGIGNPGYTVNSEFDTSLLHDYGMVGAARQNDEINPDKSSSGSQFYIVQSKEGAHHLDGEYTVFGMVVKGMDVVEKIADLEINTEGKPLKRVEINIKVVKEKRKNLQKMYDLSLF</sequence>
<comment type="catalytic activity">
    <reaction evidence="4">
        <text>[protein]-peptidylproline (omega=180) = [protein]-peptidylproline (omega=0)</text>
        <dbReference type="Rhea" id="RHEA:16237"/>
        <dbReference type="Rhea" id="RHEA-COMP:10747"/>
        <dbReference type="Rhea" id="RHEA-COMP:10748"/>
        <dbReference type="ChEBI" id="CHEBI:83833"/>
        <dbReference type="ChEBI" id="CHEBI:83834"/>
        <dbReference type="EC" id="5.2.1.8"/>
    </reaction>
</comment>
<evidence type="ECO:0000256" key="2">
    <source>
        <dbReference type="ARBA" id="ARBA00023110"/>
    </source>
</evidence>
<dbReference type="RefSeq" id="WP_169658418.1">
    <property type="nucleotide sequence ID" value="NZ_JABANE010000057.1"/>
</dbReference>
<evidence type="ECO:0000259" key="5">
    <source>
        <dbReference type="PROSITE" id="PS50072"/>
    </source>
</evidence>
<dbReference type="GO" id="GO:0003755">
    <property type="term" value="F:peptidyl-prolyl cis-trans isomerase activity"/>
    <property type="evidence" value="ECO:0007669"/>
    <property type="project" value="UniProtKB-UniRule"/>
</dbReference>
<feature type="signal peptide" evidence="4">
    <location>
        <begin position="1"/>
        <end position="22"/>
    </location>
</feature>
<feature type="domain" description="PPIase cyclophilin-type" evidence="5">
    <location>
        <begin position="31"/>
        <end position="191"/>
    </location>
</feature>
<dbReference type="PROSITE" id="PS50072">
    <property type="entry name" value="CSA_PPIASE_2"/>
    <property type="match status" value="1"/>
</dbReference>
<dbReference type="EC" id="5.2.1.8" evidence="4"/>
<dbReference type="PANTHER" id="PTHR45625:SF4">
    <property type="entry name" value="PEPTIDYLPROLYL ISOMERASE DOMAIN AND WD REPEAT-CONTAINING PROTEIN 1"/>
    <property type="match status" value="1"/>
</dbReference>
<dbReference type="PANTHER" id="PTHR45625">
    <property type="entry name" value="PEPTIDYL-PROLYL CIS-TRANS ISOMERASE-RELATED"/>
    <property type="match status" value="1"/>
</dbReference>
<comment type="caution">
    <text evidence="6">The sequence shown here is derived from an EMBL/GenBank/DDBJ whole genome shotgun (WGS) entry which is preliminary data.</text>
</comment>
<dbReference type="CDD" id="cd00317">
    <property type="entry name" value="cyclophilin"/>
    <property type="match status" value="1"/>
</dbReference>
<dbReference type="Proteomes" id="UP000576082">
    <property type="component" value="Unassembled WGS sequence"/>
</dbReference>
<dbReference type="InterPro" id="IPR044666">
    <property type="entry name" value="Cyclophilin_A-like"/>
</dbReference>
<evidence type="ECO:0000256" key="1">
    <source>
        <dbReference type="ARBA" id="ARBA00007365"/>
    </source>
</evidence>
<dbReference type="SUPFAM" id="SSF50891">
    <property type="entry name" value="Cyclophilin-like"/>
    <property type="match status" value="1"/>
</dbReference>
<keyword evidence="3 4" id="KW-0413">Isomerase</keyword>
<feature type="chain" id="PRO_5031594774" description="Peptidyl-prolyl cis-trans isomerase" evidence="4">
    <location>
        <begin position="23"/>
        <end position="212"/>
    </location>
</feature>
<keyword evidence="2 4" id="KW-0697">Rotamase</keyword>
<dbReference type="InterPro" id="IPR020892">
    <property type="entry name" value="Cyclophilin-type_PPIase_CS"/>
</dbReference>
<dbReference type="GO" id="GO:0006457">
    <property type="term" value="P:protein folding"/>
    <property type="evidence" value="ECO:0007669"/>
    <property type="project" value="InterPro"/>
</dbReference>
<protein>
    <recommendedName>
        <fullName evidence="4">Peptidyl-prolyl cis-trans isomerase</fullName>
        <shortName evidence="4">PPIase</shortName>
        <ecNumber evidence="4">5.2.1.8</ecNumber>
    </recommendedName>
</protein>
<dbReference type="InterPro" id="IPR002130">
    <property type="entry name" value="Cyclophilin-type_PPIase_dom"/>
</dbReference>
<proteinExistence type="inferred from homology"/>
<evidence type="ECO:0000256" key="4">
    <source>
        <dbReference type="RuleBase" id="RU363019"/>
    </source>
</evidence>
<dbReference type="PROSITE" id="PS00170">
    <property type="entry name" value="CSA_PPIASE_1"/>
    <property type="match status" value="1"/>
</dbReference>
<keyword evidence="7" id="KW-1185">Reference proteome</keyword>
<dbReference type="Gene3D" id="2.40.100.10">
    <property type="entry name" value="Cyclophilin-like"/>
    <property type="match status" value="1"/>
</dbReference>
<comment type="similarity">
    <text evidence="1 4">Belongs to the cyclophilin-type PPIase family.</text>
</comment>
<keyword evidence="4" id="KW-0732">Signal</keyword>
<dbReference type="Pfam" id="PF00160">
    <property type="entry name" value="Pro_isomerase"/>
    <property type="match status" value="1"/>
</dbReference>
<dbReference type="InterPro" id="IPR029000">
    <property type="entry name" value="Cyclophilin-like_dom_sf"/>
</dbReference>
<organism evidence="6 7">
    <name type="scientific">Flammeovirga aprica JL-4</name>
    <dbReference type="NCBI Taxonomy" id="694437"/>
    <lineage>
        <taxon>Bacteria</taxon>
        <taxon>Pseudomonadati</taxon>
        <taxon>Bacteroidota</taxon>
        <taxon>Cytophagia</taxon>
        <taxon>Cytophagales</taxon>
        <taxon>Flammeovirgaceae</taxon>
        <taxon>Flammeovirga</taxon>
    </lineage>
</organism>
<name>A0A7X9RWU3_9BACT</name>
<comment type="function">
    <text evidence="4">PPIases accelerate the folding of proteins. It catalyzes the cis-trans isomerization of proline imidic peptide bonds in oligopeptides.</text>
</comment>
<reference evidence="6 7" key="1">
    <citation type="submission" date="2020-04" db="EMBL/GenBank/DDBJ databases">
        <title>Flammeovirga sp. SR4, a novel species isolated from seawater.</title>
        <authorList>
            <person name="Wang X."/>
        </authorList>
    </citation>
    <scope>NUCLEOTIDE SEQUENCE [LARGE SCALE GENOMIC DNA]</scope>
    <source>
        <strain evidence="6 7">ATCC 23126</strain>
    </source>
</reference>
<evidence type="ECO:0000313" key="7">
    <source>
        <dbReference type="Proteomes" id="UP000576082"/>
    </source>
</evidence>